<evidence type="ECO:0000313" key="3">
    <source>
        <dbReference type="EMBL" id="KJF18960.1"/>
    </source>
</evidence>
<proteinExistence type="inferred from homology"/>
<dbReference type="OrthoDB" id="6174426at2"/>
<organism evidence="3 4">
    <name type="scientific">Acidithrix ferrooxidans</name>
    <dbReference type="NCBI Taxonomy" id="1280514"/>
    <lineage>
        <taxon>Bacteria</taxon>
        <taxon>Bacillati</taxon>
        <taxon>Actinomycetota</taxon>
        <taxon>Acidimicrobiia</taxon>
        <taxon>Acidimicrobiales</taxon>
        <taxon>Acidimicrobiaceae</taxon>
        <taxon>Acidithrix</taxon>
    </lineage>
</organism>
<comment type="similarity">
    <text evidence="1">Belongs to the universal stress protein A family.</text>
</comment>
<sequence>MIPTIMVAIDQDDASKAALLWAIELASILSAKVVGVHACGLLNQDSNGSITPTKGHMDSIRERFGSEWAKPLSDSGLDYELVLRDGNPVSVLLMLESEVGADLIVVGSRGHSVIGGLIDSTSHHVSEAARCPVVIVHPPL</sequence>
<dbReference type="InterPro" id="IPR014729">
    <property type="entry name" value="Rossmann-like_a/b/a_fold"/>
</dbReference>
<evidence type="ECO:0000313" key="4">
    <source>
        <dbReference type="Proteomes" id="UP000032360"/>
    </source>
</evidence>
<dbReference type="Gene3D" id="3.40.50.620">
    <property type="entry name" value="HUPs"/>
    <property type="match status" value="1"/>
</dbReference>
<keyword evidence="4" id="KW-1185">Reference proteome</keyword>
<evidence type="ECO:0000256" key="1">
    <source>
        <dbReference type="ARBA" id="ARBA00008791"/>
    </source>
</evidence>
<dbReference type="EMBL" id="JXYS01000002">
    <property type="protein sequence ID" value="KJF18960.1"/>
    <property type="molecule type" value="Genomic_DNA"/>
</dbReference>
<name>A0A0D8HLU1_9ACTN</name>
<dbReference type="Pfam" id="PF00582">
    <property type="entry name" value="Usp"/>
    <property type="match status" value="1"/>
</dbReference>
<dbReference type="InterPro" id="IPR006015">
    <property type="entry name" value="Universal_stress_UspA"/>
</dbReference>
<dbReference type="PRINTS" id="PR01438">
    <property type="entry name" value="UNVRSLSTRESS"/>
</dbReference>
<gene>
    <name evidence="3" type="primary">nhaX</name>
    <name evidence="3" type="ORF">AXFE_01640</name>
</gene>
<feature type="domain" description="UspA" evidence="2">
    <location>
        <begin position="1"/>
        <end position="137"/>
    </location>
</feature>
<dbReference type="SUPFAM" id="SSF52402">
    <property type="entry name" value="Adenine nucleotide alpha hydrolases-like"/>
    <property type="match status" value="1"/>
</dbReference>
<dbReference type="PANTHER" id="PTHR46268">
    <property type="entry name" value="STRESS RESPONSE PROTEIN NHAX"/>
    <property type="match status" value="1"/>
</dbReference>
<dbReference type="InterPro" id="IPR006016">
    <property type="entry name" value="UspA"/>
</dbReference>
<dbReference type="AlphaFoldDB" id="A0A0D8HLU1"/>
<accession>A0A0D8HLU1</accession>
<dbReference type="CDD" id="cd00293">
    <property type="entry name" value="USP-like"/>
    <property type="match status" value="1"/>
</dbReference>
<dbReference type="Proteomes" id="UP000032360">
    <property type="component" value="Unassembled WGS sequence"/>
</dbReference>
<dbReference type="STRING" id="1280514.AXFE_01640"/>
<comment type="caution">
    <text evidence="3">The sequence shown here is derived from an EMBL/GenBank/DDBJ whole genome shotgun (WGS) entry which is preliminary data.</text>
</comment>
<protein>
    <submittedName>
        <fullName evidence="3">Stress response protein NhaX</fullName>
    </submittedName>
</protein>
<dbReference type="RefSeq" id="WP_052604008.1">
    <property type="nucleotide sequence ID" value="NZ_JXYS01000002.1"/>
</dbReference>
<dbReference type="PANTHER" id="PTHR46268:SF6">
    <property type="entry name" value="UNIVERSAL STRESS PROTEIN UP12"/>
    <property type="match status" value="1"/>
</dbReference>
<evidence type="ECO:0000259" key="2">
    <source>
        <dbReference type="Pfam" id="PF00582"/>
    </source>
</evidence>
<reference evidence="3 4" key="1">
    <citation type="submission" date="2015-01" db="EMBL/GenBank/DDBJ databases">
        <title>Draft genome of the acidophilic iron oxidizer Acidithrix ferrooxidans strain Py-F3.</title>
        <authorList>
            <person name="Poehlein A."/>
            <person name="Eisen S."/>
            <person name="Schloemann M."/>
            <person name="Johnson B.D."/>
            <person name="Daniel R."/>
            <person name="Muehling M."/>
        </authorList>
    </citation>
    <scope>NUCLEOTIDE SEQUENCE [LARGE SCALE GENOMIC DNA]</scope>
    <source>
        <strain evidence="3 4">Py-F3</strain>
    </source>
</reference>